<dbReference type="GO" id="GO:0005506">
    <property type="term" value="F:iron ion binding"/>
    <property type="evidence" value="ECO:0007669"/>
    <property type="project" value="InterPro"/>
</dbReference>
<keyword evidence="5 7" id="KW-0408">Iron</keyword>
<protein>
    <recommendedName>
        <fullName evidence="10">Cytochrome</fullName>
    </recommendedName>
</protein>
<dbReference type="InterPro" id="IPR001128">
    <property type="entry name" value="Cyt_P450"/>
</dbReference>
<keyword evidence="2 7" id="KW-0349">Heme</keyword>
<keyword evidence="3 7" id="KW-0479">Metal-binding</keyword>
<dbReference type="Pfam" id="PF00067">
    <property type="entry name" value="p450"/>
    <property type="match status" value="1"/>
</dbReference>
<evidence type="ECO:0000256" key="3">
    <source>
        <dbReference type="ARBA" id="ARBA00022723"/>
    </source>
</evidence>
<dbReference type="PROSITE" id="PS00086">
    <property type="entry name" value="CYTOCHROME_P450"/>
    <property type="match status" value="1"/>
</dbReference>
<evidence type="ECO:0000256" key="5">
    <source>
        <dbReference type="ARBA" id="ARBA00023004"/>
    </source>
</evidence>
<dbReference type="KEGG" id="noa:BKM31_29875"/>
<keyword evidence="4 7" id="KW-0560">Oxidoreductase</keyword>
<evidence type="ECO:0000256" key="1">
    <source>
        <dbReference type="ARBA" id="ARBA00010617"/>
    </source>
</evidence>
<evidence type="ECO:0000313" key="9">
    <source>
        <dbReference type="Proteomes" id="UP000190797"/>
    </source>
</evidence>
<name>A0A1V0AKN0_9ACTN</name>
<organism evidence="8 9">
    <name type="scientific">[Actinomadura] parvosata subsp. kistnae</name>
    <dbReference type="NCBI Taxonomy" id="1909395"/>
    <lineage>
        <taxon>Bacteria</taxon>
        <taxon>Bacillati</taxon>
        <taxon>Actinomycetota</taxon>
        <taxon>Actinomycetes</taxon>
        <taxon>Streptosporangiales</taxon>
        <taxon>Streptosporangiaceae</taxon>
        <taxon>Nonomuraea</taxon>
    </lineage>
</organism>
<dbReference type="PRINTS" id="PR00359">
    <property type="entry name" value="BP450"/>
</dbReference>
<accession>A0A1V0AKN0</accession>
<evidence type="ECO:0000313" key="8">
    <source>
        <dbReference type="EMBL" id="AQZ70777.1"/>
    </source>
</evidence>
<keyword evidence="6 7" id="KW-0503">Monooxygenase</keyword>
<dbReference type="EMBL" id="CP017717">
    <property type="protein sequence ID" value="AQZ70777.1"/>
    <property type="molecule type" value="Genomic_DNA"/>
</dbReference>
<dbReference type="GO" id="GO:0016705">
    <property type="term" value="F:oxidoreductase activity, acting on paired donors, with incorporation or reduction of molecular oxygen"/>
    <property type="evidence" value="ECO:0007669"/>
    <property type="project" value="InterPro"/>
</dbReference>
<evidence type="ECO:0000256" key="7">
    <source>
        <dbReference type="RuleBase" id="RU000461"/>
    </source>
</evidence>
<dbReference type="PANTHER" id="PTHR46696">
    <property type="entry name" value="P450, PUTATIVE (EUROFUNG)-RELATED"/>
    <property type="match status" value="1"/>
</dbReference>
<dbReference type="PANTHER" id="PTHR46696:SF1">
    <property type="entry name" value="CYTOCHROME P450 YJIB-RELATED"/>
    <property type="match status" value="1"/>
</dbReference>
<gene>
    <name evidence="8" type="ORF">BKM31_29875</name>
</gene>
<dbReference type="CDD" id="cd11029">
    <property type="entry name" value="CYP107-like"/>
    <property type="match status" value="1"/>
</dbReference>
<dbReference type="GO" id="GO:0020037">
    <property type="term" value="F:heme binding"/>
    <property type="evidence" value="ECO:0007669"/>
    <property type="project" value="InterPro"/>
</dbReference>
<evidence type="ECO:0000256" key="6">
    <source>
        <dbReference type="ARBA" id="ARBA00023033"/>
    </source>
</evidence>
<keyword evidence="9" id="KW-1185">Reference proteome</keyword>
<dbReference type="InterPro" id="IPR017972">
    <property type="entry name" value="Cyt_P450_CS"/>
</dbReference>
<proteinExistence type="inferred from homology"/>
<dbReference type="STRING" id="1909395.BKM31_29875"/>
<dbReference type="InterPro" id="IPR002397">
    <property type="entry name" value="Cyt_P450_B"/>
</dbReference>
<dbReference type="InterPro" id="IPR036396">
    <property type="entry name" value="Cyt_P450_sf"/>
</dbReference>
<dbReference type="GO" id="GO:0004497">
    <property type="term" value="F:monooxygenase activity"/>
    <property type="evidence" value="ECO:0007669"/>
    <property type="project" value="UniProtKB-KW"/>
</dbReference>
<dbReference type="Proteomes" id="UP000190797">
    <property type="component" value="Chromosome"/>
</dbReference>
<dbReference type="AlphaFoldDB" id="A0A1V0AKN0"/>
<evidence type="ECO:0000256" key="2">
    <source>
        <dbReference type="ARBA" id="ARBA00022617"/>
    </source>
</evidence>
<sequence>MSNTTASLDPFRAVGAGERHAVYAALTEAGPVHRLETAGSSAIWLVTGHAAARALLADPRMVKGGWRNARYVKELGDEVARAAHTHMLYTDPPDHGRLRRLVGSALSRRRVERMAPRIEQVTHALLTEAEREAGPDGRGPVDLVPALAAPLPIIVLCELIGIPEDTAADLRSWTPPLMAAALCSFEEYRHSTLEVLRFTRELIALRRAEPQDDLLSDLIAARDGADRLSEDELTSLMFLLLVAGHETTVHMIGNCVRSLLAHPDQLALVRERPELLEPAIEELLRYDGPLQTTVPYIATEPVDVAGVTIPPGEPVFIGLLAANRDPARFPGGDILDITRDGPAHIAFGHGVHHCVGAPLARLEARLALGILLSRFPRLRLAAPAGELMMLPSVLSNGLAALPVFLR</sequence>
<evidence type="ECO:0000256" key="4">
    <source>
        <dbReference type="ARBA" id="ARBA00023002"/>
    </source>
</evidence>
<dbReference type="SUPFAM" id="SSF48264">
    <property type="entry name" value="Cytochrome P450"/>
    <property type="match status" value="1"/>
</dbReference>
<dbReference type="FunFam" id="1.10.630.10:FF:000018">
    <property type="entry name" value="Cytochrome P450 monooxygenase"/>
    <property type="match status" value="1"/>
</dbReference>
<reference evidence="9" key="1">
    <citation type="journal article" date="2017" name="Med. Chem. Commun.">
        <title>Nonomuraea sp. ATCC 55076 harbours the largest actinomycete chromosome to date and the kistamicin biosynthetic gene cluster.</title>
        <authorList>
            <person name="Nazari B."/>
            <person name="Forneris C.C."/>
            <person name="Gibson M.I."/>
            <person name="Moon K."/>
            <person name="Schramma K.R."/>
            <person name="Seyedsayamdost M.R."/>
        </authorList>
    </citation>
    <scope>NUCLEOTIDE SEQUENCE [LARGE SCALE GENOMIC DNA]</scope>
    <source>
        <strain evidence="9">ATCC 55076</strain>
    </source>
</reference>
<evidence type="ECO:0008006" key="10">
    <source>
        <dbReference type="Google" id="ProtNLM"/>
    </source>
</evidence>
<dbReference type="Gene3D" id="1.10.630.10">
    <property type="entry name" value="Cytochrome P450"/>
    <property type="match status" value="1"/>
</dbReference>
<comment type="similarity">
    <text evidence="1 7">Belongs to the cytochrome P450 family.</text>
</comment>